<feature type="compositionally biased region" description="Low complexity" evidence="1">
    <location>
        <begin position="208"/>
        <end position="237"/>
    </location>
</feature>
<feature type="region of interest" description="Disordered" evidence="1">
    <location>
        <begin position="201"/>
        <end position="247"/>
    </location>
</feature>
<accession>A0A482XD03</accession>
<proteinExistence type="predicted"/>
<keyword evidence="3" id="KW-1185">Reference proteome</keyword>
<dbReference type="AlphaFoldDB" id="A0A482XD03"/>
<evidence type="ECO:0000313" key="3">
    <source>
        <dbReference type="Proteomes" id="UP000291343"/>
    </source>
</evidence>
<protein>
    <submittedName>
        <fullName evidence="2">Uncharacterized protein</fullName>
    </submittedName>
</protein>
<dbReference type="EMBL" id="QKKF02012932">
    <property type="protein sequence ID" value="RZF43181.1"/>
    <property type="molecule type" value="Genomic_DNA"/>
</dbReference>
<evidence type="ECO:0000313" key="2">
    <source>
        <dbReference type="EMBL" id="RZF43181.1"/>
    </source>
</evidence>
<evidence type="ECO:0000256" key="1">
    <source>
        <dbReference type="SAM" id="MobiDB-lite"/>
    </source>
</evidence>
<dbReference type="Proteomes" id="UP000291343">
    <property type="component" value="Unassembled WGS sequence"/>
</dbReference>
<feature type="compositionally biased region" description="Low complexity" evidence="1">
    <location>
        <begin position="58"/>
        <end position="86"/>
    </location>
</feature>
<comment type="caution">
    <text evidence="2">The sequence shown here is derived from an EMBL/GenBank/DDBJ whole genome shotgun (WGS) entry which is preliminary data.</text>
</comment>
<dbReference type="InParanoid" id="A0A482XD03"/>
<feature type="compositionally biased region" description="Polar residues" evidence="1">
    <location>
        <begin position="48"/>
        <end position="57"/>
    </location>
</feature>
<sequence length="339" mass="36993">MARQCYKGEEEEEDNEECAGSCHTEENQPPLNPPASHPACHPPKGEQTKTSTAGANLSPSTSTTTNPSSVASRLPSTASSTTTPSSMDDEILLCRAFHVSIPSQASSCGERITRQCYEEEEEDNEEWAGSRHTGENQPPFNPPASHPACHPPACHHVDKNREGPPLHYDVDKQAIVPAALATHWTWSRFCKGEQTKASLTSTAGANLTPSTSSTTTTPTTVASRLPSTASSTTTPSSADDDKEGFTRVNRRHKTKHLICDSRHSFSSLLLHLLLGMYGTQMKKWLDDWGRYPLAQHKEHADDLNNIEIEEILLNGDLSELEDEGCDGDEGTVAYFLLVV</sequence>
<name>A0A482XD03_LAOST</name>
<gene>
    <name evidence="2" type="ORF">LSTR_LSTR015373</name>
</gene>
<feature type="region of interest" description="Disordered" evidence="1">
    <location>
        <begin position="119"/>
        <end position="160"/>
    </location>
</feature>
<reference evidence="2 3" key="1">
    <citation type="journal article" date="2017" name="Gigascience">
        <title>Genome sequence of the small brown planthopper, Laodelphax striatellus.</title>
        <authorList>
            <person name="Zhu J."/>
            <person name="Jiang F."/>
            <person name="Wang X."/>
            <person name="Yang P."/>
            <person name="Bao Y."/>
            <person name="Zhao W."/>
            <person name="Wang W."/>
            <person name="Lu H."/>
            <person name="Wang Q."/>
            <person name="Cui N."/>
            <person name="Li J."/>
            <person name="Chen X."/>
            <person name="Luo L."/>
            <person name="Yu J."/>
            <person name="Kang L."/>
            <person name="Cui F."/>
        </authorList>
    </citation>
    <scope>NUCLEOTIDE SEQUENCE [LARGE SCALE GENOMIC DNA]</scope>
    <source>
        <strain evidence="2">Lst14</strain>
    </source>
</reference>
<organism evidence="2 3">
    <name type="scientific">Laodelphax striatellus</name>
    <name type="common">Small brown planthopper</name>
    <name type="synonym">Delphax striatella</name>
    <dbReference type="NCBI Taxonomy" id="195883"/>
    <lineage>
        <taxon>Eukaryota</taxon>
        <taxon>Metazoa</taxon>
        <taxon>Ecdysozoa</taxon>
        <taxon>Arthropoda</taxon>
        <taxon>Hexapoda</taxon>
        <taxon>Insecta</taxon>
        <taxon>Pterygota</taxon>
        <taxon>Neoptera</taxon>
        <taxon>Paraneoptera</taxon>
        <taxon>Hemiptera</taxon>
        <taxon>Auchenorrhyncha</taxon>
        <taxon>Fulgoroidea</taxon>
        <taxon>Delphacidae</taxon>
        <taxon>Criomorphinae</taxon>
        <taxon>Laodelphax</taxon>
    </lineage>
</organism>
<feature type="region of interest" description="Disordered" evidence="1">
    <location>
        <begin position="1"/>
        <end position="86"/>
    </location>
</feature>